<accession>A0A8C5QG91</accession>
<protein>
    <recommendedName>
        <fullName evidence="8">Armadillo repeat-containing domain-containing protein</fullName>
    </recommendedName>
</protein>
<reference evidence="9" key="2">
    <citation type="submission" date="2025-09" db="UniProtKB">
        <authorList>
            <consortium name="Ensembl"/>
        </authorList>
    </citation>
    <scope>IDENTIFICATION</scope>
</reference>
<dbReference type="PANTHER" id="PTHR15712">
    <property type="entry name" value="ARMADILLO REPEAT CONTAINING PROTEIN"/>
    <property type="match status" value="1"/>
</dbReference>
<keyword evidence="5" id="KW-0496">Mitochondrion</keyword>
<keyword evidence="3" id="KW-1000">Mitochondrion outer membrane</keyword>
<evidence type="ECO:0000256" key="6">
    <source>
        <dbReference type="ARBA" id="ARBA00023136"/>
    </source>
</evidence>
<organism evidence="9 10">
    <name type="scientific">Leptobrachium leishanense</name>
    <name type="common">Leishan spiny toad</name>
    <dbReference type="NCBI Taxonomy" id="445787"/>
    <lineage>
        <taxon>Eukaryota</taxon>
        <taxon>Metazoa</taxon>
        <taxon>Chordata</taxon>
        <taxon>Craniata</taxon>
        <taxon>Vertebrata</taxon>
        <taxon>Euteleostomi</taxon>
        <taxon>Amphibia</taxon>
        <taxon>Batrachia</taxon>
        <taxon>Anura</taxon>
        <taxon>Pelobatoidea</taxon>
        <taxon>Megophryidae</taxon>
        <taxon>Leptobrachium</taxon>
    </lineage>
</organism>
<name>A0A8C5QG91_9ANUR</name>
<dbReference type="SUPFAM" id="SSF48371">
    <property type="entry name" value="ARM repeat"/>
    <property type="match status" value="1"/>
</dbReference>
<feature type="transmembrane region" description="Helical" evidence="7">
    <location>
        <begin position="6"/>
        <end position="28"/>
    </location>
</feature>
<dbReference type="AlphaFoldDB" id="A0A8C5QG91"/>
<dbReference type="Proteomes" id="UP000694569">
    <property type="component" value="Unplaced"/>
</dbReference>
<dbReference type="InterPro" id="IPR051303">
    <property type="entry name" value="Armcx_regulator"/>
</dbReference>
<evidence type="ECO:0000313" key="9">
    <source>
        <dbReference type="Ensembl" id="ENSLLEP00000037827.1"/>
    </source>
</evidence>
<dbReference type="GeneTree" id="ENSGT00940000165477"/>
<evidence type="ECO:0000256" key="7">
    <source>
        <dbReference type="SAM" id="Phobius"/>
    </source>
</evidence>
<evidence type="ECO:0000256" key="1">
    <source>
        <dbReference type="ARBA" id="ARBA00004572"/>
    </source>
</evidence>
<sequence length="351" mass="38706">MAAGGAAVRALVGLSLGAAICYCVYKVMWRYETKKKQKVGDGRLGILSKVSGIPVKSSVQSDAADEFENNPQSVIDLQPHHLKMLIEIVSSSSNASLREKALVTLGNCAAFTRNVNIISNLNGIQVIGAAISDEETDIRISALNALNNLSLNIENQDRLKDYLHEVCETITSAPLNSELQFAGLRLLINMAVFYDHHKVLAEYIPFFLTLLAEGNIDTQIWTSKVLVNLSLNSSMATFLFRSKAPRTLDALFDLATDKELLFRLLSISANLYASLGTSQNRDEHIYGKDSLYTLLLGDSSGLKQNLLSLLQIPQPEIQNQVMKLILMCNSKRIKYNTTTPNRTNISEAQVI</sequence>
<dbReference type="InterPro" id="IPR016024">
    <property type="entry name" value="ARM-type_fold"/>
</dbReference>
<evidence type="ECO:0000256" key="4">
    <source>
        <dbReference type="ARBA" id="ARBA00022989"/>
    </source>
</evidence>
<evidence type="ECO:0000259" key="8">
    <source>
        <dbReference type="Pfam" id="PF04826"/>
    </source>
</evidence>
<evidence type="ECO:0000313" key="10">
    <source>
        <dbReference type="Proteomes" id="UP000694569"/>
    </source>
</evidence>
<evidence type="ECO:0000256" key="3">
    <source>
        <dbReference type="ARBA" id="ARBA00022787"/>
    </source>
</evidence>
<dbReference type="GO" id="GO:0005741">
    <property type="term" value="C:mitochondrial outer membrane"/>
    <property type="evidence" value="ECO:0007669"/>
    <property type="project" value="UniProtKB-SubCell"/>
</dbReference>
<proteinExistence type="predicted"/>
<keyword evidence="10" id="KW-1185">Reference proteome</keyword>
<reference evidence="9" key="1">
    <citation type="submission" date="2025-08" db="UniProtKB">
        <authorList>
            <consortium name="Ensembl"/>
        </authorList>
    </citation>
    <scope>IDENTIFICATION</scope>
</reference>
<evidence type="ECO:0000256" key="5">
    <source>
        <dbReference type="ARBA" id="ARBA00023128"/>
    </source>
</evidence>
<keyword evidence="2 7" id="KW-0812">Transmembrane</keyword>
<dbReference type="OrthoDB" id="10017790at2759"/>
<dbReference type="InterPro" id="IPR006911">
    <property type="entry name" value="ARM-rpt_dom"/>
</dbReference>
<dbReference type="Gene3D" id="1.25.10.10">
    <property type="entry name" value="Leucine-rich Repeat Variant"/>
    <property type="match status" value="1"/>
</dbReference>
<keyword evidence="6 7" id="KW-0472">Membrane</keyword>
<keyword evidence="4 7" id="KW-1133">Transmembrane helix</keyword>
<dbReference type="PANTHER" id="PTHR15712:SF23">
    <property type="entry name" value="ARMADILLO REPEAT CONTAINING 10"/>
    <property type="match status" value="1"/>
</dbReference>
<comment type="subcellular location">
    <subcellularLocation>
        <location evidence="1">Mitochondrion outer membrane</location>
        <topology evidence="1">Single-pass membrane protein</topology>
    </subcellularLocation>
</comment>
<evidence type="ECO:0000256" key="2">
    <source>
        <dbReference type="ARBA" id="ARBA00022692"/>
    </source>
</evidence>
<dbReference type="Pfam" id="PF04826">
    <property type="entry name" value="Arm_2"/>
    <property type="match status" value="1"/>
</dbReference>
<dbReference type="Ensembl" id="ENSLLET00000039282.1">
    <property type="protein sequence ID" value="ENSLLEP00000037827.1"/>
    <property type="gene ID" value="ENSLLEG00000023972.1"/>
</dbReference>
<feature type="domain" description="Armadillo repeat-containing" evidence="8">
    <location>
        <begin position="77"/>
        <end position="293"/>
    </location>
</feature>
<dbReference type="InterPro" id="IPR011989">
    <property type="entry name" value="ARM-like"/>
</dbReference>